<keyword evidence="2" id="KW-1185">Reference proteome</keyword>
<dbReference type="InterPro" id="IPR032710">
    <property type="entry name" value="NTF2-like_dom_sf"/>
</dbReference>
<dbReference type="Gene3D" id="3.10.450.50">
    <property type="match status" value="1"/>
</dbReference>
<proteinExistence type="predicted"/>
<dbReference type="EMBL" id="PDNA01000018">
    <property type="protein sequence ID" value="PGH23914.1"/>
    <property type="molecule type" value="Genomic_DNA"/>
</dbReference>
<comment type="caution">
    <text evidence="1">The sequence shown here is derived from an EMBL/GenBank/DDBJ whole genome shotgun (WGS) entry which is preliminary data.</text>
</comment>
<name>A0A2B7YIK4_POLH7</name>
<dbReference type="PANTHER" id="PTHR41252:SF1">
    <property type="entry name" value="BLR2505 PROTEIN"/>
    <property type="match status" value="1"/>
</dbReference>
<dbReference type="SUPFAM" id="SSF54427">
    <property type="entry name" value="NTF2-like"/>
    <property type="match status" value="1"/>
</dbReference>
<evidence type="ECO:0000313" key="1">
    <source>
        <dbReference type="EMBL" id="PGH23914.1"/>
    </source>
</evidence>
<evidence type="ECO:0008006" key="3">
    <source>
        <dbReference type="Google" id="ProtNLM"/>
    </source>
</evidence>
<dbReference type="Proteomes" id="UP000224634">
    <property type="component" value="Unassembled WGS sequence"/>
</dbReference>
<organism evidence="1 2">
    <name type="scientific">Polytolypa hystricis (strain UAMH7299)</name>
    <dbReference type="NCBI Taxonomy" id="1447883"/>
    <lineage>
        <taxon>Eukaryota</taxon>
        <taxon>Fungi</taxon>
        <taxon>Dikarya</taxon>
        <taxon>Ascomycota</taxon>
        <taxon>Pezizomycotina</taxon>
        <taxon>Eurotiomycetes</taxon>
        <taxon>Eurotiomycetidae</taxon>
        <taxon>Onygenales</taxon>
        <taxon>Onygenales incertae sedis</taxon>
        <taxon>Polytolypa</taxon>
    </lineage>
</organism>
<dbReference type="AlphaFoldDB" id="A0A2B7YIK4"/>
<gene>
    <name evidence="1" type="ORF">AJ80_01976</name>
</gene>
<reference evidence="1 2" key="1">
    <citation type="submission" date="2017-10" db="EMBL/GenBank/DDBJ databases">
        <title>Comparative genomics in systemic dimorphic fungi from Ajellomycetaceae.</title>
        <authorList>
            <person name="Munoz J.F."/>
            <person name="Mcewen J.G."/>
            <person name="Clay O.K."/>
            <person name="Cuomo C.A."/>
        </authorList>
    </citation>
    <scope>NUCLEOTIDE SEQUENCE [LARGE SCALE GENOMIC DNA]</scope>
    <source>
        <strain evidence="1 2">UAMH7299</strain>
    </source>
</reference>
<dbReference type="OrthoDB" id="10264449at2759"/>
<evidence type="ECO:0000313" key="2">
    <source>
        <dbReference type="Proteomes" id="UP000224634"/>
    </source>
</evidence>
<protein>
    <recommendedName>
        <fullName evidence="3">SnoaL-like domain-containing protein</fullName>
    </recommendedName>
</protein>
<dbReference type="STRING" id="1447883.A0A2B7YIK4"/>
<dbReference type="PANTHER" id="PTHR41252">
    <property type="entry name" value="BLR2505 PROTEIN"/>
    <property type="match status" value="1"/>
</dbReference>
<sequence length="136" mass="15178">MATSKYPSLEEVKSIFANWESGGDPEKFFARVSDEVEWLVMGHSEMSKLYVGKTFFRASTFSILNPILTKPITMSVRNVVGGGDQAWAVAEMTADSVCKNGMVYDQVYAFNEEGQIVEVRAYVDTQLVTEVMEANK</sequence>
<accession>A0A2B7YIK4</accession>